<keyword evidence="3" id="KW-1185">Reference proteome</keyword>
<organism evidence="2 3">
    <name type="scientific">Schleiferilactobacillus shenzhenensis LY-73</name>
    <dbReference type="NCBI Taxonomy" id="1231336"/>
    <lineage>
        <taxon>Bacteria</taxon>
        <taxon>Bacillati</taxon>
        <taxon>Bacillota</taxon>
        <taxon>Bacilli</taxon>
        <taxon>Lactobacillales</taxon>
        <taxon>Lactobacillaceae</taxon>
        <taxon>Schleiferilactobacillus</taxon>
    </lineage>
</organism>
<reference evidence="3" key="1">
    <citation type="journal article" date="2013" name="Genome Announc.">
        <title>Whole-Genome Sequencing of Lactobacillus shenzhenensis Strain LY-73T.</title>
        <authorList>
            <person name="Lin Z."/>
            <person name="Liu Z."/>
            <person name="Yang R."/>
            <person name="Zou Y."/>
            <person name="Wan D."/>
            <person name="Chen J."/>
            <person name="Guo M."/>
            <person name="Zhao J."/>
            <person name="Fang C."/>
            <person name="Yang R."/>
            <person name="Liu F."/>
        </authorList>
    </citation>
    <scope>NUCLEOTIDE SEQUENCE [LARGE SCALE GENOMIC DNA]</scope>
    <source>
        <strain evidence="3">LY-73</strain>
    </source>
</reference>
<keyword evidence="1" id="KW-1133">Transmembrane helix</keyword>
<dbReference type="Proteomes" id="UP000030647">
    <property type="component" value="Unassembled WGS sequence"/>
</dbReference>
<protein>
    <submittedName>
        <fullName evidence="2">Uncharacterized protein</fullName>
    </submittedName>
</protein>
<dbReference type="AlphaFoldDB" id="U4TPB8"/>
<feature type="transmembrane region" description="Helical" evidence="1">
    <location>
        <begin position="6"/>
        <end position="29"/>
    </location>
</feature>
<evidence type="ECO:0000256" key="1">
    <source>
        <dbReference type="SAM" id="Phobius"/>
    </source>
</evidence>
<feature type="transmembrane region" description="Helical" evidence="1">
    <location>
        <begin position="41"/>
        <end position="59"/>
    </location>
</feature>
<sequence>MPTMVNANVLLGFVIVDAVLLAAFAGILIDALVTKKPINRGLFNLLFGLELISIIALTLLEKTWIAFWIGAAAAVLYLTGVVIDWRRRS</sequence>
<name>U4TPB8_9LACO</name>
<evidence type="ECO:0000313" key="2">
    <source>
        <dbReference type="EMBL" id="ERL66074.1"/>
    </source>
</evidence>
<dbReference type="HOGENOM" id="CLU_2450912_0_0_9"/>
<dbReference type="STRING" id="1231336.L248_1166"/>
<feature type="transmembrane region" description="Helical" evidence="1">
    <location>
        <begin position="65"/>
        <end position="85"/>
    </location>
</feature>
<keyword evidence="1" id="KW-0812">Transmembrane</keyword>
<keyword evidence="1" id="KW-0472">Membrane</keyword>
<accession>U4TPB8</accession>
<dbReference type="EMBL" id="KI271583">
    <property type="protein sequence ID" value="ERL66074.1"/>
    <property type="molecule type" value="Genomic_DNA"/>
</dbReference>
<gene>
    <name evidence="2" type="ORF">L248_1166</name>
</gene>
<evidence type="ECO:0000313" key="3">
    <source>
        <dbReference type="Proteomes" id="UP000030647"/>
    </source>
</evidence>
<proteinExistence type="predicted"/>